<dbReference type="SMART" id="SM00355">
    <property type="entry name" value="ZnF_C2H2"/>
    <property type="match status" value="1"/>
</dbReference>
<dbReference type="FunFam" id="3.30.160.60:FF:002069">
    <property type="entry name" value="Uncharacterized protein"/>
    <property type="match status" value="1"/>
</dbReference>
<keyword evidence="1" id="KW-0862">Zinc</keyword>
<dbReference type="PROSITE" id="PS50157">
    <property type="entry name" value="ZINC_FINGER_C2H2_2"/>
    <property type="match status" value="1"/>
</dbReference>
<reference evidence="3" key="2">
    <citation type="submission" date="2014-07" db="EMBL/GenBank/DDBJ databases">
        <authorList>
            <person name="Hull J."/>
        </authorList>
    </citation>
    <scope>NUCLEOTIDE SEQUENCE</scope>
</reference>
<dbReference type="GO" id="GO:0008270">
    <property type="term" value="F:zinc ion binding"/>
    <property type="evidence" value="ECO:0007669"/>
    <property type="project" value="UniProtKB-KW"/>
</dbReference>
<keyword evidence="1" id="KW-0479">Metal-binding</keyword>
<dbReference type="Gene3D" id="3.30.160.60">
    <property type="entry name" value="Classic Zinc Finger"/>
    <property type="match status" value="1"/>
</dbReference>
<name>A0A0A9WIR5_LYGHE</name>
<evidence type="ECO:0000313" key="3">
    <source>
        <dbReference type="EMBL" id="JAG07659.1"/>
    </source>
</evidence>
<evidence type="ECO:0000259" key="2">
    <source>
        <dbReference type="PROSITE" id="PS50157"/>
    </source>
</evidence>
<feature type="domain" description="C2H2-type" evidence="2">
    <location>
        <begin position="198"/>
        <end position="225"/>
    </location>
</feature>
<accession>A0A0A9WIR5</accession>
<dbReference type="AlphaFoldDB" id="A0A0A9WIR5"/>
<feature type="non-terminal residue" evidence="3">
    <location>
        <position position="225"/>
    </location>
</feature>
<evidence type="ECO:0000256" key="1">
    <source>
        <dbReference type="PROSITE-ProRule" id="PRU00042"/>
    </source>
</evidence>
<dbReference type="SUPFAM" id="SSF57667">
    <property type="entry name" value="beta-beta-alpha zinc fingers"/>
    <property type="match status" value="1"/>
</dbReference>
<proteinExistence type="predicted"/>
<dbReference type="InterPro" id="IPR036236">
    <property type="entry name" value="Znf_C2H2_sf"/>
</dbReference>
<keyword evidence="1" id="KW-0863">Zinc-finger</keyword>
<dbReference type="InterPro" id="IPR013087">
    <property type="entry name" value="Znf_C2H2_type"/>
</dbReference>
<gene>
    <name evidence="3" type="primary">zfy1_0</name>
    <name evidence="3" type="ORF">CM83_38042</name>
</gene>
<feature type="non-terminal residue" evidence="3">
    <location>
        <position position="1"/>
    </location>
</feature>
<sequence length="225" mass="25677">FTKNIVNIENCEILSRILVENLAMEDRSVIKREAMTDEEEVSEEETVIGGCPMSEEMTIERDQNLMIKEEMMIEEDMNLIVKQEIQIEEDRNLIIEEDEVIEDQLSEGKEMIGGIPMIKQELTDSGGPVDNLLYLQAATPDDISQSCVFQRRLTEDGIRRCSTGEGVNQPSGDLQDFEAHQQSELELRDESTGVEKPYSCDYCDYRAGKIGDLKRHVKTHTKEKP</sequence>
<organism evidence="3">
    <name type="scientific">Lygus hesperus</name>
    <name type="common">Western plant bug</name>
    <dbReference type="NCBI Taxonomy" id="30085"/>
    <lineage>
        <taxon>Eukaryota</taxon>
        <taxon>Metazoa</taxon>
        <taxon>Ecdysozoa</taxon>
        <taxon>Arthropoda</taxon>
        <taxon>Hexapoda</taxon>
        <taxon>Insecta</taxon>
        <taxon>Pterygota</taxon>
        <taxon>Neoptera</taxon>
        <taxon>Paraneoptera</taxon>
        <taxon>Hemiptera</taxon>
        <taxon>Heteroptera</taxon>
        <taxon>Panheteroptera</taxon>
        <taxon>Cimicomorpha</taxon>
        <taxon>Miridae</taxon>
        <taxon>Mirini</taxon>
        <taxon>Lygus</taxon>
    </lineage>
</organism>
<protein>
    <submittedName>
        <fullName evidence="3">Zinc finger Y-chromosomal protein 1</fullName>
    </submittedName>
</protein>
<dbReference type="EMBL" id="GBHO01035945">
    <property type="protein sequence ID" value="JAG07659.1"/>
    <property type="molecule type" value="Transcribed_RNA"/>
</dbReference>
<reference evidence="3" key="1">
    <citation type="journal article" date="2014" name="PLoS ONE">
        <title>Transcriptome-Based Identification of ABC Transporters in the Western Tarnished Plant Bug Lygus hesperus.</title>
        <authorList>
            <person name="Hull J.J."/>
            <person name="Chaney K."/>
            <person name="Geib S.M."/>
            <person name="Fabrick J.A."/>
            <person name="Brent C.S."/>
            <person name="Walsh D."/>
            <person name="Lavine L.C."/>
        </authorList>
    </citation>
    <scope>NUCLEOTIDE SEQUENCE</scope>
</reference>